<reference evidence="1" key="1">
    <citation type="submission" date="2021-03" db="EMBL/GenBank/DDBJ databases">
        <authorList>
            <consortium name="DOE Joint Genome Institute"/>
            <person name="Ahrendt S."/>
            <person name="Looney B.P."/>
            <person name="Miyauchi S."/>
            <person name="Morin E."/>
            <person name="Drula E."/>
            <person name="Courty P.E."/>
            <person name="Chicoki N."/>
            <person name="Fauchery L."/>
            <person name="Kohler A."/>
            <person name="Kuo A."/>
            <person name="Labutti K."/>
            <person name="Pangilinan J."/>
            <person name="Lipzen A."/>
            <person name="Riley R."/>
            <person name="Andreopoulos W."/>
            <person name="He G."/>
            <person name="Johnson J."/>
            <person name="Barry K.W."/>
            <person name="Grigoriev I.V."/>
            <person name="Nagy L."/>
            <person name="Hibbett D."/>
            <person name="Henrissat B."/>
            <person name="Matheny P.B."/>
            <person name="Labbe J."/>
            <person name="Martin F."/>
        </authorList>
    </citation>
    <scope>NUCLEOTIDE SEQUENCE</scope>
    <source>
        <strain evidence="1">HHB10654</strain>
    </source>
</reference>
<protein>
    <submittedName>
        <fullName evidence="1">Zincin</fullName>
    </submittedName>
</protein>
<evidence type="ECO:0000313" key="1">
    <source>
        <dbReference type="EMBL" id="KAI0063460.1"/>
    </source>
</evidence>
<evidence type="ECO:0000313" key="2">
    <source>
        <dbReference type="Proteomes" id="UP000814140"/>
    </source>
</evidence>
<keyword evidence="2" id="KW-1185">Reference proteome</keyword>
<proteinExistence type="predicted"/>
<gene>
    <name evidence="1" type="ORF">BV25DRAFT_1990827</name>
</gene>
<name>A0ACB8T5D0_9AGAM</name>
<organism evidence="1 2">
    <name type="scientific">Artomyces pyxidatus</name>
    <dbReference type="NCBI Taxonomy" id="48021"/>
    <lineage>
        <taxon>Eukaryota</taxon>
        <taxon>Fungi</taxon>
        <taxon>Dikarya</taxon>
        <taxon>Basidiomycota</taxon>
        <taxon>Agaricomycotina</taxon>
        <taxon>Agaricomycetes</taxon>
        <taxon>Russulales</taxon>
        <taxon>Auriscalpiaceae</taxon>
        <taxon>Artomyces</taxon>
    </lineage>
</organism>
<reference evidence="1" key="2">
    <citation type="journal article" date="2022" name="New Phytol.">
        <title>Evolutionary transition to the ectomycorrhizal habit in the genomes of a hyperdiverse lineage of mushroom-forming fungi.</title>
        <authorList>
            <person name="Looney B."/>
            <person name="Miyauchi S."/>
            <person name="Morin E."/>
            <person name="Drula E."/>
            <person name="Courty P.E."/>
            <person name="Kohler A."/>
            <person name="Kuo A."/>
            <person name="LaButti K."/>
            <person name="Pangilinan J."/>
            <person name="Lipzen A."/>
            <person name="Riley R."/>
            <person name="Andreopoulos W."/>
            <person name="He G."/>
            <person name="Johnson J."/>
            <person name="Nolan M."/>
            <person name="Tritt A."/>
            <person name="Barry K.W."/>
            <person name="Grigoriev I.V."/>
            <person name="Nagy L.G."/>
            <person name="Hibbett D."/>
            <person name="Henrissat B."/>
            <person name="Matheny P.B."/>
            <person name="Labbe J."/>
            <person name="Martin F.M."/>
        </authorList>
    </citation>
    <scope>NUCLEOTIDE SEQUENCE</scope>
    <source>
        <strain evidence="1">HHB10654</strain>
    </source>
</reference>
<sequence>MADSEPRPYTDEESVPVLQGSPHKQDGNGASHSCKSFRERVGSPHTAIDRFLLLFLSLLSLILSSVLIGMFAGAQHKSGSLFEISPTSSVISSFTVSTTTSTITTAVTGITTAATLPAPSASPSEEEVCLTPHKNLDVLYQDRIGRYNKISLTNFTSTIPQINFPEYFTTFNLHSYPAEIGVTYPAYARSLADILNSTDAAVIEAYLVTRVALALAPRLGKSTESRKAVRSLKEVVQGIKPGAAGDRAEYCVESVDEALGFASGRYFVKETFSRDAKHDVTKVITNTVKAFKASLPNISWMDEASAAAAAEKADAIRVKVGYPVSPDTESAASIASYYSHVNISEHTYFDNMVSASKISKEWQQLGKPRDLNAWWKTITPATVNAYYNARLNEVVFAAGILRPPVFSQEWPSYLQYGAFGQVAAHELTHAFDSLIQRAGCIIKKGDYKNGGLTPQARDSRPSRIVSCIFTQYSSYTVDDGNGNKVHVNGKLTSGESIADSGLIQSYRAWLAQYDESFKAENEYLLPGLNFTREQLFFLAFGRMWAENNTPAALVWRVRSDPPPPNKYRVDGTLYNIPEFSKAFNCSAKAKLNPPPEKRCIFY</sequence>
<accession>A0ACB8T5D0</accession>
<dbReference type="EMBL" id="MU277203">
    <property type="protein sequence ID" value="KAI0063460.1"/>
    <property type="molecule type" value="Genomic_DNA"/>
</dbReference>
<comment type="caution">
    <text evidence="1">The sequence shown here is derived from an EMBL/GenBank/DDBJ whole genome shotgun (WGS) entry which is preliminary data.</text>
</comment>
<dbReference type="Proteomes" id="UP000814140">
    <property type="component" value="Unassembled WGS sequence"/>
</dbReference>